<sequence length="116" mass="13490">MDLFPESKEKKGNKIAITKTSYGWLVEDDDGIKHIFVNKFKDKGKANQDTDEIWLLLVSSKITKDQIEKLIYCYGRHDIKDAVKSMHSDKAPSPNGFQPLCFMEFWPKIKNEMISY</sequence>
<gene>
    <name evidence="2" type="primary">LOC113461230</name>
</gene>
<dbReference type="GeneID" id="113461230"/>
<organism evidence="1 2">
    <name type="scientific">Phoenix dactylifera</name>
    <name type="common">Date palm</name>
    <dbReference type="NCBI Taxonomy" id="42345"/>
    <lineage>
        <taxon>Eukaryota</taxon>
        <taxon>Viridiplantae</taxon>
        <taxon>Streptophyta</taxon>
        <taxon>Embryophyta</taxon>
        <taxon>Tracheophyta</taxon>
        <taxon>Spermatophyta</taxon>
        <taxon>Magnoliopsida</taxon>
        <taxon>Liliopsida</taxon>
        <taxon>Arecaceae</taxon>
        <taxon>Coryphoideae</taxon>
        <taxon>Phoeniceae</taxon>
        <taxon>Phoenix</taxon>
    </lineage>
</organism>
<proteinExistence type="predicted"/>
<reference evidence="2" key="2">
    <citation type="submission" date="2025-08" db="UniProtKB">
        <authorList>
            <consortium name="RefSeq"/>
        </authorList>
    </citation>
    <scope>IDENTIFICATION</scope>
    <source>
        <tissue evidence="2">Young leaves</tissue>
    </source>
</reference>
<dbReference type="RefSeq" id="XP_026656786.1">
    <property type="nucleotide sequence ID" value="XM_026800985.2"/>
</dbReference>
<name>A0A8B8J027_PHODC</name>
<reference evidence="1" key="1">
    <citation type="journal article" date="2019" name="Nat. Commun.">
        <title>Genome-wide association mapping of date palm fruit traits.</title>
        <authorList>
            <person name="Hazzouri K.M."/>
            <person name="Gros-Balthazard M."/>
            <person name="Flowers J.M."/>
            <person name="Copetti D."/>
            <person name="Lemansour A."/>
            <person name="Lebrun M."/>
            <person name="Masmoudi K."/>
            <person name="Ferrand S."/>
            <person name="Dhar M.I."/>
            <person name="Fresquez Z.A."/>
            <person name="Rosas U."/>
            <person name="Zhang J."/>
            <person name="Talag J."/>
            <person name="Lee S."/>
            <person name="Kudrna D."/>
            <person name="Powell R.F."/>
            <person name="Leitch I.J."/>
            <person name="Krueger R.R."/>
            <person name="Wing R.A."/>
            <person name="Amiri K.M.A."/>
            <person name="Purugganan M.D."/>
        </authorList>
    </citation>
    <scope>NUCLEOTIDE SEQUENCE [LARGE SCALE GENOMIC DNA]</scope>
    <source>
        <strain evidence="1">cv. Khalas</strain>
    </source>
</reference>
<evidence type="ECO:0000313" key="2">
    <source>
        <dbReference type="RefSeq" id="XP_026656786.1"/>
    </source>
</evidence>
<accession>A0A8B8J027</accession>
<dbReference type="AlphaFoldDB" id="A0A8B8J027"/>
<evidence type="ECO:0000313" key="1">
    <source>
        <dbReference type="Proteomes" id="UP000228380"/>
    </source>
</evidence>
<dbReference type="KEGG" id="pda:113461230"/>
<protein>
    <submittedName>
        <fullName evidence="2">Uncharacterized protein LOC113461230</fullName>
    </submittedName>
</protein>
<dbReference type="OrthoDB" id="1113141at2759"/>
<keyword evidence="1" id="KW-1185">Reference proteome</keyword>
<dbReference type="Proteomes" id="UP000228380">
    <property type="component" value="Chromosome 9"/>
</dbReference>